<reference evidence="2 3" key="1">
    <citation type="journal article" date="2020" name="ISME J.">
        <title>Comparative genomics reveals insights into cyanobacterial evolution and habitat adaptation.</title>
        <authorList>
            <person name="Chen M.Y."/>
            <person name="Teng W.K."/>
            <person name="Zhao L."/>
            <person name="Hu C.X."/>
            <person name="Zhou Y.K."/>
            <person name="Han B.P."/>
            <person name="Song L.R."/>
            <person name="Shu W.S."/>
        </authorList>
    </citation>
    <scope>NUCLEOTIDE SEQUENCE [LARGE SCALE GENOMIC DNA]</scope>
    <source>
        <strain evidence="2 3">FACHB-130</strain>
    </source>
</reference>
<feature type="domain" description="Reverse transcriptase" evidence="1">
    <location>
        <begin position="48"/>
        <end position="282"/>
    </location>
</feature>
<sequence>MTKIKDSLKLESLDWAFAHIQKFGDTDIFPVPFEYEAMRYSWTGLKNDILEIDIAKHEGRSFQRFLVPKPQGGFRVAIQLDPIDTLIYAALIYEAANLIEAYRIPRERKIACSYRVDLHADGRLFCQDNGWKDFDTKSVELAESDNYKYVITADIADFYNQISHHRIRNALEVAGISSERASNFENFLMNLTRGHSRGIPVGPTPSILLAEACLNDVDMFLLREGYAHTRYVDDFCIFCKTRREAYRALHDVSEYIYTSHRLTLQVSKTEIKQIEQFLKDDLFDPERLEEQTKAEKIKNLSKYICKSSNLQSSSEIYKLKTENLQTSVDTNETRVEFLPKSYKLLNYALCE</sequence>
<dbReference type="PANTHER" id="PTHR34047">
    <property type="entry name" value="NUCLEAR INTRON MATURASE 1, MITOCHONDRIAL-RELATED"/>
    <property type="match status" value="1"/>
</dbReference>
<evidence type="ECO:0000259" key="1">
    <source>
        <dbReference type="PROSITE" id="PS50878"/>
    </source>
</evidence>
<proteinExistence type="predicted"/>
<accession>A0ABR8FYU7</accession>
<comment type="caution">
    <text evidence="2">The sequence shown here is derived from an EMBL/GenBank/DDBJ whole genome shotgun (WGS) entry which is preliminary data.</text>
</comment>
<dbReference type="CDD" id="cd01646">
    <property type="entry name" value="RT_Bac_retron_I"/>
    <property type="match status" value="1"/>
</dbReference>
<evidence type="ECO:0000313" key="2">
    <source>
        <dbReference type="EMBL" id="MBD2596394.1"/>
    </source>
</evidence>
<evidence type="ECO:0000313" key="3">
    <source>
        <dbReference type="Proteomes" id="UP000603457"/>
    </source>
</evidence>
<dbReference type="PANTHER" id="PTHR34047:SF8">
    <property type="entry name" value="PROTEIN YKFC"/>
    <property type="match status" value="1"/>
</dbReference>
<dbReference type="InterPro" id="IPR051083">
    <property type="entry name" value="GrpII_Intron_Splice-Mob/Def"/>
</dbReference>
<keyword evidence="3" id="KW-1185">Reference proteome</keyword>
<name>A0ABR8FYU7_9NOSO</name>
<dbReference type="SUPFAM" id="SSF56672">
    <property type="entry name" value="DNA/RNA polymerases"/>
    <property type="match status" value="1"/>
</dbReference>
<dbReference type="InterPro" id="IPR000477">
    <property type="entry name" value="RT_dom"/>
</dbReference>
<dbReference type="Pfam" id="PF00078">
    <property type="entry name" value="RVT_1"/>
    <property type="match status" value="1"/>
</dbReference>
<gene>
    <name evidence="2" type="ORF">H6G74_18955</name>
</gene>
<protein>
    <recommendedName>
        <fullName evidence="1">Reverse transcriptase domain-containing protein</fullName>
    </recommendedName>
</protein>
<dbReference type="EMBL" id="JACJTB010000027">
    <property type="protein sequence ID" value="MBD2596394.1"/>
    <property type="molecule type" value="Genomic_DNA"/>
</dbReference>
<dbReference type="RefSeq" id="WP_190969137.1">
    <property type="nucleotide sequence ID" value="NZ_JACJTB010000027.1"/>
</dbReference>
<dbReference type="InterPro" id="IPR043502">
    <property type="entry name" value="DNA/RNA_pol_sf"/>
</dbReference>
<dbReference type="Proteomes" id="UP000603457">
    <property type="component" value="Unassembled WGS sequence"/>
</dbReference>
<organism evidence="2 3">
    <name type="scientific">Nostoc spongiaeforme FACHB-130</name>
    <dbReference type="NCBI Taxonomy" id="1357510"/>
    <lineage>
        <taxon>Bacteria</taxon>
        <taxon>Bacillati</taxon>
        <taxon>Cyanobacteriota</taxon>
        <taxon>Cyanophyceae</taxon>
        <taxon>Nostocales</taxon>
        <taxon>Nostocaceae</taxon>
        <taxon>Nostoc</taxon>
    </lineage>
</organism>
<dbReference type="PROSITE" id="PS50878">
    <property type="entry name" value="RT_POL"/>
    <property type="match status" value="1"/>
</dbReference>